<evidence type="ECO:0000313" key="1">
    <source>
        <dbReference type="EMBL" id="GAV09632.1"/>
    </source>
</evidence>
<dbReference type="Gene3D" id="3.40.395.10">
    <property type="entry name" value="Adenoviral Proteinase, Chain A"/>
    <property type="match status" value="1"/>
</dbReference>
<gene>
    <name evidence="1" type="primary">RvY_19136-1</name>
    <name evidence="1" type="synonym">RvY_19136.1</name>
    <name evidence="1" type="ORF">RvY_19136</name>
</gene>
<reference evidence="1 2" key="1">
    <citation type="journal article" date="2016" name="Nat. Commun.">
        <title>Extremotolerant tardigrade genome and improved radiotolerance of human cultured cells by tardigrade-unique protein.</title>
        <authorList>
            <person name="Hashimoto T."/>
            <person name="Horikawa D.D."/>
            <person name="Saito Y."/>
            <person name="Kuwahara H."/>
            <person name="Kozuka-Hata H."/>
            <person name="Shin-I T."/>
            <person name="Minakuchi Y."/>
            <person name="Ohishi K."/>
            <person name="Motoyama A."/>
            <person name="Aizu T."/>
            <person name="Enomoto A."/>
            <person name="Kondo K."/>
            <person name="Tanaka S."/>
            <person name="Hara Y."/>
            <person name="Koshikawa S."/>
            <person name="Sagara H."/>
            <person name="Miura T."/>
            <person name="Yokobori S."/>
            <person name="Miyagawa K."/>
            <person name="Suzuki Y."/>
            <person name="Kubo T."/>
            <person name="Oyama M."/>
            <person name="Kohara Y."/>
            <person name="Fujiyama A."/>
            <person name="Arakawa K."/>
            <person name="Katayama T."/>
            <person name="Toyoda A."/>
            <person name="Kunieda T."/>
        </authorList>
    </citation>
    <scope>NUCLEOTIDE SEQUENCE [LARGE SCALE GENOMIC DNA]</scope>
    <source>
        <strain evidence="1 2">YOKOZUNA-1</strain>
    </source>
</reference>
<name>A0A1D1W8C2_RAMVA</name>
<protein>
    <submittedName>
        <fullName evidence="1">Uncharacterized protein</fullName>
    </submittedName>
</protein>
<evidence type="ECO:0000313" key="2">
    <source>
        <dbReference type="Proteomes" id="UP000186922"/>
    </source>
</evidence>
<proteinExistence type="predicted"/>
<dbReference type="AlphaFoldDB" id="A0A1D1W8C2"/>
<dbReference type="EMBL" id="BDGG01000024">
    <property type="protein sequence ID" value="GAV09632.1"/>
    <property type="molecule type" value="Genomic_DNA"/>
</dbReference>
<dbReference type="Proteomes" id="UP000186922">
    <property type="component" value="Unassembled WGS sequence"/>
</dbReference>
<comment type="caution">
    <text evidence="1">The sequence shown here is derived from an EMBL/GenBank/DDBJ whole genome shotgun (WGS) entry which is preliminary data.</text>
</comment>
<organism evidence="1 2">
    <name type="scientific">Ramazzottius varieornatus</name>
    <name type="common">Water bear</name>
    <name type="synonym">Tardigrade</name>
    <dbReference type="NCBI Taxonomy" id="947166"/>
    <lineage>
        <taxon>Eukaryota</taxon>
        <taxon>Metazoa</taxon>
        <taxon>Ecdysozoa</taxon>
        <taxon>Tardigrada</taxon>
        <taxon>Eutardigrada</taxon>
        <taxon>Parachela</taxon>
        <taxon>Hypsibioidea</taxon>
        <taxon>Ramazzottiidae</taxon>
        <taxon>Ramazzottius</taxon>
    </lineage>
</organism>
<accession>A0A1D1W8C2</accession>
<sequence>MRACPVTAAVFRGVFAADQLPHPSQELPSAYITNCSDSTSGGTHWVAFYQDKPGYIETFDSYGRPLRSYNPNLQSLTEGLKIIQQCQTIQQPASTTQGEDVVLLQQRRKCFF</sequence>
<keyword evidence="2" id="KW-1185">Reference proteome</keyword>